<dbReference type="AlphaFoldDB" id="A0A2U9BRW8"/>
<evidence type="ECO:0000313" key="1">
    <source>
        <dbReference type="EMBL" id="AWP06346.1"/>
    </source>
</evidence>
<protein>
    <submittedName>
        <fullName evidence="1">Uncharacterized protein</fullName>
    </submittedName>
</protein>
<sequence length="71" mass="7941">VCELHVFAIPCQNTSRIKPHSTLLFLYKQPCETTVESSAFLLTPRPLPFVFRKAPPRSSLGLLRSYGVALP</sequence>
<gene>
    <name evidence="1" type="ORF">SMAX5B_004886</name>
</gene>
<evidence type="ECO:0000313" key="2">
    <source>
        <dbReference type="Proteomes" id="UP000246464"/>
    </source>
</evidence>
<organism evidence="1 2">
    <name type="scientific">Scophthalmus maximus</name>
    <name type="common">Turbot</name>
    <name type="synonym">Psetta maxima</name>
    <dbReference type="NCBI Taxonomy" id="52904"/>
    <lineage>
        <taxon>Eukaryota</taxon>
        <taxon>Metazoa</taxon>
        <taxon>Chordata</taxon>
        <taxon>Craniata</taxon>
        <taxon>Vertebrata</taxon>
        <taxon>Euteleostomi</taxon>
        <taxon>Actinopterygii</taxon>
        <taxon>Neopterygii</taxon>
        <taxon>Teleostei</taxon>
        <taxon>Neoteleostei</taxon>
        <taxon>Acanthomorphata</taxon>
        <taxon>Carangaria</taxon>
        <taxon>Pleuronectiformes</taxon>
        <taxon>Pleuronectoidei</taxon>
        <taxon>Scophthalmidae</taxon>
        <taxon>Scophthalmus</taxon>
    </lineage>
</organism>
<proteinExistence type="predicted"/>
<accession>A0A2U9BRW8</accession>
<feature type="non-terminal residue" evidence="1">
    <location>
        <position position="1"/>
    </location>
</feature>
<dbReference type="Proteomes" id="UP000246464">
    <property type="component" value="Chromosome 8"/>
</dbReference>
<keyword evidence="2" id="KW-1185">Reference proteome</keyword>
<dbReference type="EMBL" id="CP026250">
    <property type="protein sequence ID" value="AWP06346.1"/>
    <property type="molecule type" value="Genomic_DNA"/>
</dbReference>
<reference evidence="1 2" key="1">
    <citation type="submission" date="2017-12" db="EMBL/GenBank/DDBJ databases">
        <title>Integrating genomic resources of turbot (Scophthalmus maximus) in depth evaluation of genetic and physical mapping variation across individuals.</title>
        <authorList>
            <person name="Martinez P."/>
        </authorList>
    </citation>
    <scope>NUCLEOTIDE SEQUENCE [LARGE SCALE GENOMIC DNA]</scope>
</reference>
<name>A0A2U9BRW8_SCOMX</name>